<dbReference type="SUPFAM" id="SSF53850">
    <property type="entry name" value="Periplasmic binding protein-like II"/>
    <property type="match status" value="1"/>
</dbReference>
<protein>
    <submittedName>
        <fullName evidence="6">LysR family transcriptional regulator</fullName>
    </submittedName>
</protein>
<evidence type="ECO:0000259" key="5">
    <source>
        <dbReference type="PROSITE" id="PS50931"/>
    </source>
</evidence>
<evidence type="ECO:0000313" key="6">
    <source>
        <dbReference type="EMBL" id="MCO1656804.1"/>
    </source>
</evidence>
<keyword evidence="4" id="KW-0804">Transcription</keyword>
<feature type="domain" description="HTH lysR-type" evidence="5">
    <location>
        <begin position="7"/>
        <end position="59"/>
    </location>
</feature>
<dbReference type="SUPFAM" id="SSF46785">
    <property type="entry name" value="Winged helix' DNA-binding domain"/>
    <property type="match status" value="1"/>
</dbReference>
<dbReference type="Pfam" id="PF03466">
    <property type="entry name" value="LysR_substrate"/>
    <property type="match status" value="1"/>
</dbReference>
<evidence type="ECO:0000256" key="1">
    <source>
        <dbReference type="ARBA" id="ARBA00009437"/>
    </source>
</evidence>
<keyword evidence="2" id="KW-0805">Transcription regulation</keyword>
<proteinExistence type="inferred from homology"/>
<comment type="similarity">
    <text evidence="1">Belongs to the LysR transcriptional regulatory family.</text>
</comment>
<evidence type="ECO:0000256" key="3">
    <source>
        <dbReference type="ARBA" id="ARBA00023125"/>
    </source>
</evidence>
<dbReference type="Gene3D" id="1.10.10.10">
    <property type="entry name" value="Winged helix-like DNA-binding domain superfamily/Winged helix DNA-binding domain"/>
    <property type="match status" value="1"/>
</dbReference>
<dbReference type="InterPro" id="IPR000847">
    <property type="entry name" value="LysR_HTH_N"/>
</dbReference>
<dbReference type="InterPro" id="IPR036388">
    <property type="entry name" value="WH-like_DNA-bd_sf"/>
</dbReference>
<reference evidence="6" key="1">
    <citation type="submission" date="2021-04" db="EMBL/GenBank/DDBJ databases">
        <title>Pseudonocardia sp. nov., isolated from sandy soil of mangrove forest.</title>
        <authorList>
            <person name="Zan Z."/>
            <person name="Huang R."/>
            <person name="Liu W."/>
        </authorList>
    </citation>
    <scope>NUCLEOTIDE SEQUENCE</scope>
    <source>
        <strain evidence="6">S2-4</strain>
    </source>
</reference>
<dbReference type="Pfam" id="PF00126">
    <property type="entry name" value="HTH_1"/>
    <property type="match status" value="1"/>
</dbReference>
<keyword evidence="7" id="KW-1185">Reference proteome</keyword>
<gene>
    <name evidence="6" type="ORF">KDL28_17230</name>
</gene>
<dbReference type="PROSITE" id="PS50931">
    <property type="entry name" value="HTH_LYSR"/>
    <property type="match status" value="1"/>
</dbReference>
<keyword evidence="3" id="KW-0238">DNA-binding</keyword>
<dbReference type="EMBL" id="JAGSOV010000037">
    <property type="protein sequence ID" value="MCO1656804.1"/>
    <property type="molecule type" value="Genomic_DNA"/>
</dbReference>
<accession>A0ABT1A1P1</accession>
<dbReference type="Gene3D" id="3.40.190.10">
    <property type="entry name" value="Periplasmic binding protein-like II"/>
    <property type="match status" value="2"/>
</dbReference>
<dbReference type="PANTHER" id="PTHR30346">
    <property type="entry name" value="TRANSCRIPTIONAL DUAL REGULATOR HCAR-RELATED"/>
    <property type="match status" value="1"/>
</dbReference>
<dbReference type="Proteomes" id="UP001165283">
    <property type="component" value="Unassembled WGS sequence"/>
</dbReference>
<dbReference type="InterPro" id="IPR036390">
    <property type="entry name" value="WH_DNA-bd_sf"/>
</dbReference>
<dbReference type="PRINTS" id="PR00039">
    <property type="entry name" value="HTHLYSR"/>
</dbReference>
<dbReference type="PANTHER" id="PTHR30346:SF29">
    <property type="entry name" value="LYSR SUBSTRATE-BINDING"/>
    <property type="match status" value="1"/>
</dbReference>
<sequence>MLDAWSLRVLVEVADHGSFSAAAQALSMTQPAVSRQVAGLERRLGVPLFRRVHRGTRPTGPGGVAVELARDVLARMAALEARMGAFGGLAAGELRLSAFPSANAALVPAAIRRFGRDHPGIALSLVQSDPDGPLPAVRGGRVDLALLTSWQLYAHPAAARTDPDAVALTDRDLAGLDLLPLLDERLSVALPAGHPLAGADPVPLAGLRDEMWIEGGHPDCLGPIPQLAAALGGPPRIGFFCEDWNGKQALVAAGAGVTLVPTLARAAVRDGVVLRPTAPELPTRRLYALSAAPPQRLPAVTAMLGLLTELAGALAAGAPEAPVGRKPLPSGTSETGS</sequence>
<dbReference type="InterPro" id="IPR005119">
    <property type="entry name" value="LysR_subst-bd"/>
</dbReference>
<evidence type="ECO:0000313" key="7">
    <source>
        <dbReference type="Proteomes" id="UP001165283"/>
    </source>
</evidence>
<comment type="caution">
    <text evidence="6">The sequence shown here is derived from an EMBL/GenBank/DDBJ whole genome shotgun (WGS) entry which is preliminary data.</text>
</comment>
<name>A0ABT1A1P1_9PSEU</name>
<evidence type="ECO:0000256" key="4">
    <source>
        <dbReference type="ARBA" id="ARBA00023163"/>
    </source>
</evidence>
<dbReference type="RefSeq" id="WP_252439874.1">
    <property type="nucleotide sequence ID" value="NZ_JAGSOV010000037.1"/>
</dbReference>
<evidence type="ECO:0000256" key="2">
    <source>
        <dbReference type="ARBA" id="ARBA00023015"/>
    </source>
</evidence>
<organism evidence="6 7">
    <name type="scientific">Pseudonocardia humida</name>
    <dbReference type="NCBI Taxonomy" id="2800819"/>
    <lineage>
        <taxon>Bacteria</taxon>
        <taxon>Bacillati</taxon>
        <taxon>Actinomycetota</taxon>
        <taxon>Actinomycetes</taxon>
        <taxon>Pseudonocardiales</taxon>
        <taxon>Pseudonocardiaceae</taxon>
        <taxon>Pseudonocardia</taxon>
    </lineage>
</organism>